<name>A0A814NM22_9BILA</name>
<keyword evidence="2" id="KW-1185">Reference proteome</keyword>
<dbReference type="AlphaFoldDB" id="A0A814NM22"/>
<accession>A0A814NM22</accession>
<sequence>MIIFIIMSPYPGLTRQYSITSLLTNGFYKVYDVFYDNYTLGSDFDRIKDQCSIYSILCAGCGSVDSDILDLVACANCYSVLTPTEQNKPVLVGEAYWYMTSPLSFGFSPNSTIYQNSADTFNSSDQFRLSWHFGQSAGGWRLGNLIDLNSNRNYKKYIFIRN</sequence>
<reference evidence="1" key="1">
    <citation type="submission" date="2021-02" db="EMBL/GenBank/DDBJ databases">
        <authorList>
            <person name="Nowell W R."/>
        </authorList>
    </citation>
    <scope>NUCLEOTIDE SEQUENCE</scope>
    <source>
        <strain evidence="1">Ploen Becks lab</strain>
    </source>
</reference>
<evidence type="ECO:0000313" key="1">
    <source>
        <dbReference type="EMBL" id="CAF1094151.1"/>
    </source>
</evidence>
<comment type="caution">
    <text evidence="1">The sequence shown here is derived from an EMBL/GenBank/DDBJ whole genome shotgun (WGS) entry which is preliminary data.</text>
</comment>
<gene>
    <name evidence="1" type="ORF">OXX778_LOCUS20819</name>
</gene>
<protein>
    <submittedName>
        <fullName evidence="1">Uncharacterized protein</fullName>
    </submittedName>
</protein>
<organism evidence="1 2">
    <name type="scientific">Brachionus calyciflorus</name>
    <dbReference type="NCBI Taxonomy" id="104777"/>
    <lineage>
        <taxon>Eukaryota</taxon>
        <taxon>Metazoa</taxon>
        <taxon>Spiralia</taxon>
        <taxon>Gnathifera</taxon>
        <taxon>Rotifera</taxon>
        <taxon>Eurotatoria</taxon>
        <taxon>Monogononta</taxon>
        <taxon>Pseudotrocha</taxon>
        <taxon>Ploima</taxon>
        <taxon>Brachionidae</taxon>
        <taxon>Brachionus</taxon>
    </lineage>
</organism>
<dbReference type="EMBL" id="CAJNOC010007213">
    <property type="protein sequence ID" value="CAF1094151.1"/>
    <property type="molecule type" value="Genomic_DNA"/>
</dbReference>
<proteinExistence type="predicted"/>
<dbReference type="Proteomes" id="UP000663879">
    <property type="component" value="Unassembled WGS sequence"/>
</dbReference>
<evidence type="ECO:0000313" key="2">
    <source>
        <dbReference type="Proteomes" id="UP000663879"/>
    </source>
</evidence>